<dbReference type="PANTHER" id="PTHR33495:SF2">
    <property type="entry name" value="ANTI-SIGMA FACTOR ANTAGONIST TM_1081-RELATED"/>
    <property type="match status" value="1"/>
</dbReference>
<dbReference type="EMBL" id="RJKX01000017">
    <property type="protein sequence ID" value="ROP83299.1"/>
    <property type="molecule type" value="Genomic_DNA"/>
</dbReference>
<sequence>MRIVEEPFGSGVVVKPIGRLDSTTAPAAEQAIRDALTRSGHRLLLDMGELDYVSSAGLRVVLAAAKQSNAANGKFLVCDLRPQVRQVFELSGFTRIISIVATRAEAEL</sequence>
<reference evidence="4 5" key="1">
    <citation type="submission" date="2018-11" db="EMBL/GenBank/DDBJ databases">
        <title>Genomic Encyclopedia of Type Strains, Phase IV (KMG-IV): sequencing the most valuable type-strain genomes for metagenomic binning, comparative biology and taxonomic classification.</title>
        <authorList>
            <person name="Goeker M."/>
        </authorList>
    </citation>
    <scope>NUCLEOTIDE SEQUENCE [LARGE SCALE GENOMIC DNA]</scope>
    <source>
        <strain evidence="4 5">DSM 5900</strain>
    </source>
</reference>
<dbReference type="Proteomes" id="UP000278222">
    <property type="component" value="Unassembled WGS sequence"/>
</dbReference>
<dbReference type="NCBIfam" id="TIGR00377">
    <property type="entry name" value="ant_ant_sig"/>
    <property type="match status" value="1"/>
</dbReference>
<dbReference type="OrthoDB" id="280847at2"/>
<dbReference type="SUPFAM" id="SSF52091">
    <property type="entry name" value="SpoIIaa-like"/>
    <property type="match status" value="1"/>
</dbReference>
<gene>
    <name evidence="4" type="ORF">EDC65_4832</name>
</gene>
<comment type="similarity">
    <text evidence="1 2">Belongs to the anti-sigma-factor antagonist family.</text>
</comment>
<accession>A0A3N1KWZ6</accession>
<dbReference type="RefSeq" id="WP_123694417.1">
    <property type="nucleotide sequence ID" value="NZ_AP019700.1"/>
</dbReference>
<evidence type="ECO:0000256" key="1">
    <source>
        <dbReference type="ARBA" id="ARBA00009013"/>
    </source>
</evidence>
<dbReference type="CDD" id="cd07043">
    <property type="entry name" value="STAS_anti-anti-sigma_factors"/>
    <property type="match status" value="1"/>
</dbReference>
<proteinExistence type="inferred from homology"/>
<name>A0A3N1KWZ6_9PROT</name>
<dbReference type="InterPro" id="IPR036513">
    <property type="entry name" value="STAS_dom_sf"/>
</dbReference>
<dbReference type="PROSITE" id="PS50801">
    <property type="entry name" value="STAS"/>
    <property type="match status" value="1"/>
</dbReference>
<evidence type="ECO:0000256" key="2">
    <source>
        <dbReference type="RuleBase" id="RU003749"/>
    </source>
</evidence>
<dbReference type="Gene3D" id="3.30.750.24">
    <property type="entry name" value="STAS domain"/>
    <property type="match status" value="1"/>
</dbReference>
<dbReference type="GO" id="GO:0043856">
    <property type="term" value="F:anti-sigma factor antagonist activity"/>
    <property type="evidence" value="ECO:0007669"/>
    <property type="project" value="InterPro"/>
</dbReference>
<protein>
    <recommendedName>
        <fullName evidence="2">Anti-sigma factor antagonist</fullName>
    </recommendedName>
</protein>
<organism evidence="4 5">
    <name type="scientific">Stella humosa</name>
    <dbReference type="NCBI Taxonomy" id="94"/>
    <lineage>
        <taxon>Bacteria</taxon>
        <taxon>Pseudomonadati</taxon>
        <taxon>Pseudomonadota</taxon>
        <taxon>Alphaproteobacteria</taxon>
        <taxon>Rhodospirillales</taxon>
        <taxon>Stellaceae</taxon>
        <taxon>Stella</taxon>
    </lineage>
</organism>
<dbReference type="InterPro" id="IPR003658">
    <property type="entry name" value="Anti-sigma_ant"/>
</dbReference>
<dbReference type="Pfam" id="PF01740">
    <property type="entry name" value="STAS"/>
    <property type="match status" value="1"/>
</dbReference>
<evidence type="ECO:0000313" key="4">
    <source>
        <dbReference type="EMBL" id="ROP83299.1"/>
    </source>
</evidence>
<dbReference type="InterPro" id="IPR002645">
    <property type="entry name" value="STAS_dom"/>
</dbReference>
<feature type="domain" description="STAS" evidence="3">
    <location>
        <begin position="12"/>
        <end position="108"/>
    </location>
</feature>
<comment type="caution">
    <text evidence="4">The sequence shown here is derived from an EMBL/GenBank/DDBJ whole genome shotgun (WGS) entry which is preliminary data.</text>
</comment>
<keyword evidence="5" id="KW-1185">Reference proteome</keyword>
<dbReference type="PANTHER" id="PTHR33495">
    <property type="entry name" value="ANTI-SIGMA FACTOR ANTAGONIST TM_1081-RELATED-RELATED"/>
    <property type="match status" value="1"/>
</dbReference>
<evidence type="ECO:0000313" key="5">
    <source>
        <dbReference type="Proteomes" id="UP000278222"/>
    </source>
</evidence>
<dbReference type="AlphaFoldDB" id="A0A3N1KWZ6"/>
<evidence type="ECO:0000259" key="3">
    <source>
        <dbReference type="PROSITE" id="PS50801"/>
    </source>
</evidence>